<keyword evidence="1" id="KW-1133">Transmembrane helix</keyword>
<feature type="transmembrane region" description="Helical" evidence="1">
    <location>
        <begin position="108"/>
        <end position="127"/>
    </location>
</feature>
<feature type="transmembrane region" description="Helical" evidence="1">
    <location>
        <begin position="6"/>
        <end position="28"/>
    </location>
</feature>
<proteinExistence type="predicted"/>
<name>A0AAE3KXM9_9BACT</name>
<dbReference type="Proteomes" id="UP001204144">
    <property type="component" value="Unassembled WGS sequence"/>
</dbReference>
<dbReference type="EMBL" id="RJUF01000183">
    <property type="protein sequence ID" value="MCP9765415.1"/>
    <property type="molecule type" value="Genomic_DNA"/>
</dbReference>
<organism evidence="2 3">
    <name type="scientific">Lacihabitans soyangensis</name>
    <dbReference type="NCBI Taxonomy" id="869394"/>
    <lineage>
        <taxon>Bacteria</taxon>
        <taxon>Pseudomonadati</taxon>
        <taxon>Bacteroidota</taxon>
        <taxon>Cytophagia</taxon>
        <taxon>Cytophagales</taxon>
        <taxon>Leadbetterellaceae</taxon>
        <taxon>Lacihabitans</taxon>
    </lineage>
</organism>
<feature type="transmembrane region" description="Helical" evidence="1">
    <location>
        <begin position="40"/>
        <end position="59"/>
    </location>
</feature>
<feature type="transmembrane region" description="Helical" evidence="1">
    <location>
        <begin position="168"/>
        <end position="188"/>
    </location>
</feature>
<keyword evidence="3" id="KW-1185">Reference proteome</keyword>
<dbReference type="AlphaFoldDB" id="A0AAE3KXM9"/>
<evidence type="ECO:0000313" key="3">
    <source>
        <dbReference type="Proteomes" id="UP001204144"/>
    </source>
</evidence>
<feature type="transmembrane region" description="Helical" evidence="1">
    <location>
        <begin position="133"/>
        <end position="156"/>
    </location>
</feature>
<comment type="caution">
    <text evidence="2">The sequence shown here is derived from an EMBL/GenBank/DDBJ whole genome shotgun (WGS) entry which is preliminary data.</text>
</comment>
<keyword evidence="1" id="KW-0812">Transmembrane</keyword>
<gene>
    <name evidence="2" type="ORF">EGI31_20970</name>
</gene>
<reference evidence="2 3" key="1">
    <citation type="submission" date="2018-11" db="EMBL/GenBank/DDBJ databases">
        <title>Novel bacteria species description.</title>
        <authorList>
            <person name="Han J.-H."/>
        </authorList>
    </citation>
    <scope>NUCLEOTIDE SEQUENCE [LARGE SCALE GENOMIC DNA]</scope>
    <source>
        <strain evidence="2 3">KCTC23259</strain>
    </source>
</reference>
<dbReference type="RefSeq" id="WP_255039108.1">
    <property type="nucleotide sequence ID" value="NZ_RJUF01000183.1"/>
</dbReference>
<feature type="transmembrane region" description="Helical" evidence="1">
    <location>
        <begin position="74"/>
        <end position="96"/>
    </location>
</feature>
<keyword evidence="1" id="KW-0472">Membrane</keyword>
<feature type="transmembrane region" description="Helical" evidence="1">
    <location>
        <begin position="208"/>
        <end position="227"/>
    </location>
</feature>
<accession>A0AAE3KXM9</accession>
<sequence>MKYYPTPSWLTIPFLIGIAVVILLLVYIATKNAPTNKKKLVTGSILAFFGVYVFYVVLAGQKGLFQQVMFPPKILLFTTLPYALFLFFVVIKLPLAQKIIEKTKLSELIRLHIFRLVGSTFIFLGIYDALPKHFAYLAGTGDVMAALSSIYVVYALKKEKTYAKKFAFAWNVFGFADILMTAILANVLTKISMDTGQMGVDTLARFPFSLIPAIAPPTIILLHVLIFRKLKNIST</sequence>
<evidence type="ECO:0000313" key="2">
    <source>
        <dbReference type="EMBL" id="MCP9765415.1"/>
    </source>
</evidence>
<protein>
    <submittedName>
        <fullName evidence="2">Uncharacterized protein</fullName>
    </submittedName>
</protein>
<evidence type="ECO:0000256" key="1">
    <source>
        <dbReference type="SAM" id="Phobius"/>
    </source>
</evidence>